<reference evidence="7 8" key="1">
    <citation type="submission" date="2019-06" db="EMBL/GenBank/DDBJ databases">
        <title>Sequencing the genomes of 1000 actinobacteria strains.</title>
        <authorList>
            <person name="Klenk H.-P."/>
        </authorList>
    </citation>
    <scope>NUCLEOTIDE SEQUENCE [LARGE SCALE GENOMIC DNA]</scope>
    <source>
        <strain evidence="7 8">DSM 43186</strain>
    </source>
</reference>
<evidence type="ECO:0000256" key="4">
    <source>
        <dbReference type="ARBA" id="ARBA00022825"/>
    </source>
</evidence>
<dbReference type="InterPro" id="IPR015500">
    <property type="entry name" value="Peptidase_S8_subtilisin-rel"/>
</dbReference>
<evidence type="ECO:0000313" key="8">
    <source>
        <dbReference type="Proteomes" id="UP000319213"/>
    </source>
</evidence>
<protein>
    <submittedName>
        <fullName evidence="7">Subtilase family protein</fullName>
    </submittedName>
</protein>
<dbReference type="GO" id="GO:0004252">
    <property type="term" value="F:serine-type endopeptidase activity"/>
    <property type="evidence" value="ECO:0007669"/>
    <property type="project" value="UniProtKB-UniRule"/>
</dbReference>
<dbReference type="PRINTS" id="PR00723">
    <property type="entry name" value="SUBTILISIN"/>
</dbReference>
<dbReference type="SUPFAM" id="SSF52743">
    <property type="entry name" value="Subtilisin-like"/>
    <property type="match status" value="1"/>
</dbReference>
<dbReference type="AlphaFoldDB" id="A0A543IW74"/>
<name>A0A543IW74_9ACTN</name>
<keyword evidence="8" id="KW-1185">Reference proteome</keyword>
<dbReference type="InterPro" id="IPR000209">
    <property type="entry name" value="Peptidase_S8/S53_dom"/>
</dbReference>
<comment type="caution">
    <text evidence="7">The sequence shown here is derived from an EMBL/GenBank/DDBJ whole genome shotgun (WGS) entry which is preliminary data.</text>
</comment>
<evidence type="ECO:0000313" key="7">
    <source>
        <dbReference type="EMBL" id="TQM74822.1"/>
    </source>
</evidence>
<dbReference type="Pfam" id="PF00082">
    <property type="entry name" value="Peptidase_S8"/>
    <property type="match status" value="1"/>
</dbReference>
<dbReference type="CDD" id="cd00306">
    <property type="entry name" value="Peptidases_S8_S53"/>
    <property type="match status" value="1"/>
</dbReference>
<dbReference type="EMBL" id="VFPQ01000001">
    <property type="protein sequence ID" value="TQM74822.1"/>
    <property type="molecule type" value="Genomic_DNA"/>
</dbReference>
<dbReference type="InterPro" id="IPR023828">
    <property type="entry name" value="Peptidase_S8_Ser-AS"/>
</dbReference>
<proteinExistence type="inferred from homology"/>
<evidence type="ECO:0000259" key="6">
    <source>
        <dbReference type="Pfam" id="PF00082"/>
    </source>
</evidence>
<keyword evidence="2 5" id="KW-0645">Protease</keyword>
<dbReference type="RefSeq" id="WP_142258939.1">
    <property type="nucleotide sequence ID" value="NZ_BMPV01000003.1"/>
</dbReference>
<keyword evidence="4 5" id="KW-0720">Serine protease</keyword>
<evidence type="ECO:0000256" key="2">
    <source>
        <dbReference type="ARBA" id="ARBA00022670"/>
    </source>
</evidence>
<feature type="active site" description="Charge relay system" evidence="5">
    <location>
        <position position="155"/>
    </location>
</feature>
<feature type="domain" description="Peptidase S8/S53" evidence="6">
    <location>
        <begin position="146"/>
        <end position="427"/>
    </location>
</feature>
<dbReference type="OrthoDB" id="5177045at2"/>
<dbReference type="PROSITE" id="PS00138">
    <property type="entry name" value="SUBTILASE_SER"/>
    <property type="match status" value="1"/>
</dbReference>
<dbReference type="Proteomes" id="UP000319213">
    <property type="component" value="Unassembled WGS sequence"/>
</dbReference>
<dbReference type="Gene3D" id="3.40.50.200">
    <property type="entry name" value="Peptidase S8/S53 domain"/>
    <property type="match status" value="1"/>
</dbReference>
<dbReference type="PANTHER" id="PTHR43806">
    <property type="entry name" value="PEPTIDASE S8"/>
    <property type="match status" value="1"/>
</dbReference>
<sequence length="463" mass="47703">MTTLPPEGDDPGAARFWEQLRLVREAGIDVEVGPPGVEPGSGRVPEYVYERGHLLVRDRAVADVNSLVPGAEVVGSPVPGVTKVRISDPVPEVMARIDARMGPNRAMVAPNHLMFITGVNLCPGDEPAPVPADAAPVPAPAEGSAGAGVSVLVIDTGLAREAEDPDYLARHPWLSGVTAVGGHDNPVTGGRILHYTGHGTFVAGVLRCVAPGATVQVSNAFASAGAILEDRLGAVLLDALPQDGPWPDVISLSAGAKTWDGRPPLGLEPFIERLAAGSGTVLVAAAGNHGEDVPFWPAAYAGTVGGRSAPVPGVVAVGALRDPAHGVGRACFSNHGDWVTVYAPGERLVNAYLDGVYEYLHSSTATCRYASPARYPDCTCVSPARSGSLSGANPADQEKFSGMAAWSGTSFATPIVAGRIAALAAEIHRETGVRDARAAAARLVASLREVTDSSDGLPLRVLP</sequence>
<evidence type="ECO:0000256" key="5">
    <source>
        <dbReference type="PROSITE-ProRule" id="PRU01240"/>
    </source>
</evidence>
<dbReference type="GO" id="GO:0006508">
    <property type="term" value="P:proteolysis"/>
    <property type="evidence" value="ECO:0007669"/>
    <property type="project" value="UniProtKB-KW"/>
</dbReference>
<dbReference type="InterPro" id="IPR050131">
    <property type="entry name" value="Peptidase_S8_subtilisin-like"/>
</dbReference>
<organism evidence="7 8">
    <name type="scientific">Thermopolyspora flexuosa</name>
    <dbReference type="NCBI Taxonomy" id="103836"/>
    <lineage>
        <taxon>Bacteria</taxon>
        <taxon>Bacillati</taxon>
        <taxon>Actinomycetota</taxon>
        <taxon>Actinomycetes</taxon>
        <taxon>Streptosporangiales</taxon>
        <taxon>Streptosporangiaceae</taxon>
        <taxon>Thermopolyspora</taxon>
    </lineage>
</organism>
<dbReference type="InterPro" id="IPR036852">
    <property type="entry name" value="Peptidase_S8/S53_dom_sf"/>
</dbReference>
<comment type="similarity">
    <text evidence="1 5">Belongs to the peptidase S8 family.</text>
</comment>
<keyword evidence="3 5" id="KW-0378">Hydrolase</keyword>
<feature type="active site" description="Charge relay system" evidence="5">
    <location>
        <position position="198"/>
    </location>
</feature>
<evidence type="ECO:0000256" key="3">
    <source>
        <dbReference type="ARBA" id="ARBA00022801"/>
    </source>
</evidence>
<dbReference type="PANTHER" id="PTHR43806:SF11">
    <property type="entry name" value="CEREVISIN-RELATED"/>
    <property type="match status" value="1"/>
</dbReference>
<gene>
    <name evidence="7" type="ORF">FHX40_1506</name>
</gene>
<dbReference type="PROSITE" id="PS51892">
    <property type="entry name" value="SUBTILASE"/>
    <property type="match status" value="1"/>
</dbReference>
<accession>A0A543IW74</accession>
<feature type="active site" description="Charge relay system" evidence="5">
    <location>
        <position position="410"/>
    </location>
</feature>
<evidence type="ECO:0000256" key="1">
    <source>
        <dbReference type="ARBA" id="ARBA00011073"/>
    </source>
</evidence>